<protein>
    <submittedName>
        <fullName evidence="1">Uncharacterized protein</fullName>
    </submittedName>
</protein>
<name>K1PAB0_MAGGI</name>
<dbReference type="EMBL" id="JH816467">
    <property type="protein sequence ID" value="EKC18373.1"/>
    <property type="molecule type" value="Genomic_DNA"/>
</dbReference>
<dbReference type="InParanoid" id="K1PAB0"/>
<proteinExistence type="predicted"/>
<sequence>MPEFLIDNIYVVFGNQPSNNMLEFPWTIINHLIVYGVYDYDKEHLAGATGQQRMLTPPWHLILPQSFKRTQNILFCKFYQAPNLPSFYDQLYQLSAS</sequence>
<gene>
    <name evidence="1" type="ORF">CGI_10013113</name>
</gene>
<organism evidence="1">
    <name type="scientific">Magallana gigas</name>
    <name type="common">Pacific oyster</name>
    <name type="synonym">Crassostrea gigas</name>
    <dbReference type="NCBI Taxonomy" id="29159"/>
    <lineage>
        <taxon>Eukaryota</taxon>
        <taxon>Metazoa</taxon>
        <taxon>Spiralia</taxon>
        <taxon>Lophotrochozoa</taxon>
        <taxon>Mollusca</taxon>
        <taxon>Bivalvia</taxon>
        <taxon>Autobranchia</taxon>
        <taxon>Pteriomorphia</taxon>
        <taxon>Ostreida</taxon>
        <taxon>Ostreoidea</taxon>
        <taxon>Ostreidae</taxon>
        <taxon>Magallana</taxon>
    </lineage>
</organism>
<dbReference type="HOGENOM" id="CLU_2348699_0_0_1"/>
<evidence type="ECO:0000313" key="1">
    <source>
        <dbReference type="EMBL" id="EKC18373.1"/>
    </source>
</evidence>
<reference evidence="1" key="1">
    <citation type="journal article" date="2012" name="Nature">
        <title>The oyster genome reveals stress adaptation and complexity of shell formation.</title>
        <authorList>
            <person name="Zhang G."/>
            <person name="Fang X."/>
            <person name="Guo X."/>
            <person name="Li L."/>
            <person name="Luo R."/>
            <person name="Xu F."/>
            <person name="Yang P."/>
            <person name="Zhang L."/>
            <person name="Wang X."/>
            <person name="Qi H."/>
            <person name="Xiong Z."/>
            <person name="Que H."/>
            <person name="Xie Y."/>
            <person name="Holland P.W."/>
            <person name="Paps J."/>
            <person name="Zhu Y."/>
            <person name="Wu F."/>
            <person name="Chen Y."/>
            <person name="Wang J."/>
            <person name="Peng C."/>
            <person name="Meng J."/>
            <person name="Yang L."/>
            <person name="Liu J."/>
            <person name="Wen B."/>
            <person name="Zhang N."/>
            <person name="Huang Z."/>
            <person name="Zhu Q."/>
            <person name="Feng Y."/>
            <person name="Mount A."/>
            <person name="Hedgecock D."/>
            <person name="Xu Z."/>
            <person name="Liu Y."/>
            <person name="Domazet-Loso T."/>
            <person name="Du Y."/>
            <person name="Sun X."/>
            <person name="Zhang S."/>
            <person name="Liu B."/>
            <person name="Cheng P."/>
            <person name="Jiang X."/>
            <person name="Li J."/>
            <person name="Fan D."/>
            <person name="Wang W."/>
            <person name="Fu W."/>
            <person name="Wang T."/>
            <person name="Wang B."/>
            <person name="Zhang J."/>
            <person name="Peng Z."/>
            <person name="Li Y."/>
            <person name="Li N."/>
            <person name="Wang J."/>
            <person name="Chen M."/>
            <person name="He Y."/>
            <person name="Tan F."/>
            <person name="Song X."/>
            <person name="Zheng Q."/>
            <person name="Huang R."/>
            <person name="Yang H."/>
            <person name="Du X."/>
            <person name="Chen L."/>
            <person name="Yang M."/>
            <person name="Gaffney P.M."/>
            <person name="Wang S."/>
            <person name="Luo L."/>
            <person name="She Z."/>
            <person name="Ming Y."/>
            <person name="Huang W."/>
            <person name="Zhang S."/>
            <person name="Huang B."/>
            <person name="Zhang Y."/>
            <person name="Qu T."/>
            <person name="Ni P."/>
            <person name="Miao G."/>
            <person name="Wang J."/>
            <person name="Wang Q."/>
            <person name="Steinberg C.E."/>
            <person name="Wang H."/>
            <person name="Li N."/>
            <person name="Qian L."/>
            <person name="Zhang G."/>
            <person name="Li Y."/>
            <person name="Yang H."/>
            <person name="Liu X."/>
            <person name="Wang J."/>
            <person name="Yin Y."/>
            <person name="Wang J."/>
        </authorList>
    </citation>
    <scope>NUCLEOTIDE SEQUENCE [LARGE SCALE GENOMIC DNA]</scope>
    <source>
        <strain evidence="1">05x7-T-G4-1.051#20</strain>
    </source>
</reference>
<dbReference type="AlphaFoldDB" id="K1PAB0"/>
<accession>K1PAB0</accession>